<dbReference type="CDD" id="cd09633">
    <property type="entry name" value="Deltex_C"/>
    <property type="match status" value="1"/>
</dbReference>
<dbReference type="OrthoDB" id="2449614at2759"/>
<evidence type="ECO:0000256" key="7">
    <source>
        <dbReference type="ARBA" id="ARBA00022771"/>
    </source>
</evidence>
<dbReference type="InterPro" id="IPR037197">
    <property type="entry name" value="WWE_dom_sf"/>
</dbReference>
<keyword evidence="6" id="KW-0677">Repeat</keyword>
<evidence type="ECO:0000256" key="8">
    <source>
        <dbReference type="ARBA" id="ARBA00022833"/>
    </source>
</evidence>
<dbReference type="SUPFAM" id="SSF57850">
    <property type="entry name" value="RING/U-box"/>
    <property type="match status" value="1"/>
</dbReference>
<evidence type="ECO:0000313" key="15">
    <source>
        <dbReference type="EMBL" id="KAF0313925.1"/>
    </source>
</evidence>
<dbReference type="InterPro" id="IPR018123">
    <property type="entry name" value="WWE-dom_subgr"/>
</dbReference>
<evidence type="ECO:0000256" key="10">
    <source>
        <dbReference type="PROSITE-ProRule" id="PRU00175"/>
    </source>
</evidence>
<dbReference type="GO" id="GO:0005737">
    <property type="term" value="C:cytoplasm"/>
    <property type="evidence" value="ECO:0007669"/>
    <property type="project" value="UniProtKB-SubCell"/>
</dbReference>
<dbReference type="SMART" id="SM00184">
    <property type="entry name" value="RING"/>
    <property type="match status" value="1"/>
</dbReference>
<dbReference type="Gene3D" id="3.30.720.50">
    <property type="match status" value="2"/>
</dbReference>
<dbReference type="Proteomes" id="UP000440578">
    <property type="component" value="Unassembled WGS sequence"/>
</dbReference>
<evidence type="ECO:0000256" key="3">
    <source>
        <dbReference type="ARBA" id="ARBA00009413"/>
    </source>
</evidence>
<dbReference type="InterPro" id="IPR039399">
    <property type="entry name" value="Deltex_C_sf"/>
</dbReference>
<evidence type="ECO:0000256" key="6">
    <source>
        <dbReference type="ARBA" id="ARBA00022737"/>
    </source>
</evidence>
<feature type="domain" description="WWE" evidence="14">
    <location>
        <begin position="11"/>
        <end position="92"/>
    </location>
</feature>
<dbReference type="InterPro" id="IPR001841">
    <property type="entry name" value="Znf_RING"/>
</dbReference>
<keyword evidence="7 10" id="KW-0863">Zinc-finger</keyword>
<evidence type="ECO:0000256" key="2">
    <source>
        <dbReference type="ARBA" id="ARBA00004906"/>
    </source>
</evidence>
<dbReference type="FunFam" id="3.30.390.130:FF:000001">
    <property type="entry name" value="Probable E3 ubiquitin-protein ligase DTX3"/>
    <property type="match status" value="1"/>
</dbReference>
<feature type="compositionally biased region" description="Low complexity" evidence="12">
    <location>
        <begin position="257"/>
        <end position="273"/>
    </location>
</feature>
<dbReference type="PROSITE" id="PS50918">
    <property type="entry name" value="WWE"/>
    <property type="match status" value="2"/>
</dbReference>
<keyword evidence="11" id="KW-0963">Cytoplasm</keyword>
<comment type="subcellular location">
    <subcellularLocation>
        <location evidence="11">Cytoplasm</location>
    </subcellularLocation>
</comment>
<accession>A0A6A4X3X7</accession>
<evidence type="ECO:0000313" key="16">
    <source>
        <dbReference type="Proteomes" id="UP000440578"/>
    </source>
</evidence>
<keyword evidence="4 11" id="KW-0808">Transferase</keyword>
<dbReference type="UniPathway" id="UPA00143"/>
<evidence type="ECO:0000256" key="1">
    <source>
        <dbReference type="ARBA" id="ARBA00000900"/>
    </source>
</evidence>
<dbReference type="AlphaFoldDB" id="A0A6A4X3X7"/>
<dbReference type="SMART" id="SM00678">
    <property type="entry name" value="WWE"/>
    <property type="match status" value="2"/>
</dbReference>
<name>A0A6A4X3X7_AMPAM</name>
<evidence type="ECO:0000256" key="4">
    <source>
        <dbReference type="ARBA" id="ARBA00022679"/>
    </source>
</evidence>
<dbReference type="GO" id="GO:0007219">
    <property type="term" value="P:Notch signaling pathway"/>
    <property type="evidence" value="ECO:0007669"/>
    <property type="project" value="UniProtKB-KW"/>
</dbReference>
<keyword evidence="16" id="KW-1185">Reference proteome</keyword>
<reference evidence="15 16" key="1">
    <citation type="submission" date="2019-07" db="EMBL/GenBank/DDBJ databases">
        <title>Draft genome assembly of a fouling barnacle, Amphibalanus amphitrite (Darwin, 1854): The first reference genome for Thecostraca.</title>
        <authorList>
            <person name="Kim W."/>
        </authorList>
    </citation>
    <scope>NUCLEOTIDE SEQUENCE [LARGE SCALE GENOMIC DNA]</scope>
    <source>
        <strain evidence="15">SNU_AA5</strain>
        <tissue evidence="15">Soma without cirri and trophi</tissue>
    </source>
</reference>
<dbReference type="PROSITE" id="PS50089">
    <property type="entry name" value="ZF_RING_2"/>
    <property type="match status" value="1"/>
</dbReference>
<evidence type="ECO:0000259" key="14">
    <source>
        <dbReference type="PROSITE" id="PS50918"/>
    </source>
</evidence>
<comment type="pathway">
    <text evidence="2 11">Protein modification; protein ubiquitination.</text>
</comment>
<keyword evidence="9" id="KW-0914">Notch signaling pathway</keyword>
<dbReference type="GO" id="GO:0016567">
    <property type="term" value="P:protein ubiquitination"/>
    <property type="evidence" value="ECO:0007669"/>
    <property type="project" value="UniProtKB-UniRule"/>
</dbReference>
<feature type="domain" description="WWE" evidence="14">
    <location>
        <begin position="93"/>
        <end position="172"/>
    </location>
</feature>
<organism evidence="15 16">
    <name type="scientific">Amphibalanus amphitrite</name>
    <name type="common">Striped barnacle</name>
    <name type="synonym">Balanus amphitrite</name>
    <dbReference type="NCBI Taxonomy" id="1232801"/>
    <lineage>
        <taxon>Eukaryota</taxon>
        <taxon>Metazoa</taxon>
        <taxon>Ecdysozoa</taxon>
        <taxon>Arthropoda</taxon>
        <taxon>Crustacea</taxon>
        <taxon>Multicrustacea</taxon>
        <taxon>Cirripedia</taxon>
        <taxon>Thoracica</taxon>
        <taxon>Thoracicalcarea</taxon>
        <taxon>Balanomorpha</taxon>
        <taxon>Balanoidea</taxon>
        <taxon>Balanidae</taxon>
        <taxon>Amphibalaninae</taxon>
        <taxon>Amphibalanus</taxon>
    </lineage>
</organism>
<evidence type="ECO:0000256" key="5">
    <source>
        <dbReference type="ARBA" id="ARBA00022723"/>
    </source>
</evidence>
<evidence type="ECO:0000256" key="9">
    <source>
        <dbReference type="ARBA" id="ARBA00022976"/>
    </source>
</evidence>
<dbReference type="InterPro" id="IPR013083">
    <property type="entry name" value="Znf_RING/FYVE/PHD"/>
</dbReference>
<evidence type="ECO:0000259" key="13">
    <source>
        <dbReference type="PROSITE" id="PS50089"/>
    </source>
</evidence>
<dbReference type="SUPFAM" id="SSF117839">
    <property type="entry name" value="WWE domain"/>
    <property type="match status" value="2"/>
</dbReference>
<dbReference type="InterPro" id="IPR039398">
    <property type="entry name" value="Deltex_fam"/>
</dbReference>
<protein>
    <recommendedName>
        <fullName evidence="11">E3 ubiquitin-protein ligase</fullName>
        <ecNumber evidence="11">2.3.2.27</ecNumber>
    </recommendedName>
</protein>
<dbReference type="Pfam" id="PF02825">
    <property type="entry name" value="WWE"/>
    <property type="match status" value="2"/>
</dbReference>
<proteinExistence type="inferred from homology"/>
<feature type="domain" description="RING-type" evidence="13">
    <location>
        <begin position="351"/>
        <end position="403"/>
    </location>
</feature>
<dbReference type="EC" id="2.3.2.27" evidence="11"/>
<comment type="catalytic activity">
    <reaction evidence="1 11">
        <text>S-ubiquitinyl-[E2 ubiquitin-conjugating enzyme]-L-cysteine + [acceptor protein]-L-lysine = [E2 ubiquitin-conjugating enzyme]-L-cysteine + N(6)-ubiquitinyl-[acceptor protein]-L-lysine.</text>
        <dbReference type="EC" id="2.3.2.27"/>
    </reaction>
</comment>
<dbReference type="InterPro" id="IPR004170">
    <property type="entry name" value="WWE_dom"/>
</dbReference>
<dbReference type="Gene3D" id="3.30.390.130">
    <property type="match status" value="1"/>
</dbReference>
<feature type="region of interest" description="Disordered" evidence="12">
    <location>
        <begin position="192"/>
        <end position="297"/>
    </location>
</feature>
<evidence type="ECO:0000256" key="12">
    <source>
        <dbReference type="SAM" id="MobiDB-lite"/>
    </source>
</evidence>
<comment type="similarity">
    <text evidence="3 11">Belongs to the Deltex family.</text>
</comment>
<sequence length="544" mass="60347">MARRARGAGVSAAAAMASAMQQVVVVWEWENSHRRWRPYSPQVVQLLERAFSKGLKSVFLGDAEPLLSNFSVNITTLRQLCDSSDRELVVRRQFYLPSSPAGRGAVWQWAGDTPGEWHSYDMDVQCLVEAVWSLGEQTVDVSNVFAHLPYIINFCNLTQVKKTSGFVRQIRRAQQAAYPLTKVPADEFVFQPPAIEEIRRPPATSKKKEKDKKRKDSSGTKKLMKQLTRLSSRIADSLDPDSSPAASRQPSRRESTDSAATAVSRASAVSARLAGGGSTRLPAAAGRPPARPPDGRRLSVATISTYISQSSHSSGRSLCLMDTSYREDEVTLEQLLLMYTSVVLPATGCLCCICRYQLAERSAYGDDLVIQLNGCGHAIHLDCLRAMVETTNQVQYLQCPACQAIYGRKIGKQPPGRMSTRRLPIPLPGHDCDTIEISYMISPGIQGPEHPHPGRPYKVRGFPRICYLPSNPQGRKVLRLLEEAWRRRLIFTVGPSHTTGEEDCVTWNGIHHKTELHGNSGGHGYPDPGYLERVTDELRRQGVE</sequence>
<keyword evidence="5 11" id="KW-0479">Metal-binding</keyword>
<dbReference type="Gene3D" id="3.30.40.10">
    <property type="entry name" value="Zinc/RING finger domain, C3HC4 (zinc finger)"/>
    <property type="match status" value="1"/>
</dbReference>
<dbReference type="GO" id="GO:0008270">
    <property type="term" value="F:zinc ion binding"/>
    <property type="evidence" value="ECO:0007669"/>
    <property type="project" value="UniProtKB-KW"/>
</dbReference>
<dbReference type="EMBL" id="VIIS01000063">
    <property type="protein sequence ID" value="KAF0313925.1"/>
    <property type="molecule type" value="Genomic_DNA"/>
</dbReference>
<feature type="compositionally biased region" description="Low complexity" evidence="12">
    <location>
        <begin position="235"/>
        <end position="249"/>
    </location>
</feature>
<gene>
    <name evidence="15" type="primary">Dtx2</name>
    <name evidence="15" type="ORF">FJT64_015545</name>
</gene>
<dbReference type="Pfam" id="PF18102">
    <property type="entry name" value="DTC"/>
    <property type="match status" value="1"/>
</dbReference>
<dbReference type="PANTHER" id="PTHR12622">
    <property type="entry name" value="DELTEX-RELATED"/>
    <property type="match status" value="1"/>
</dbReference>
<keyword evidence="8 11" id="KW-0862">Zinc</keyword>
<dbReference type="GO" id="GO:0061630">
    <property type="term" value="F:ubiquitin protein ligase activity"/>
    <property type="evidence" value="ECO:0007669"/>
    <property type="project" value="UniProtKB-UniRule"/>
</dbReference>
<dbReference type="InterPro" id="IPR039396">
    <property type="entry name" value="Deltex_C"/>
</dbReference>
<comment type="caution">
    <text evidence="15">The sequence shown here is derived from an EMBL/GenBank/DDBJ whole genome shotgun (WGS) entry which is preliminary data.</text>
</comment>
<evidence type="ECO:0000256" key="11">
    <source>
        <dbReference type="RuleBase" id="RU367105"/>
    </source>
</evidence>